<dbReference type="Proteomes" id="UP000235828">
    <property type="component" value="Chromosome A"/>
</dbReference>
<keyword evidence="2" id="KW-1133">Transmembrane helix</keyword>
<name>A0A2N8ZEL0_9VIBR</name>
<feature type="transmembrane region" description="Helical" evidence="2">
    <location>
        <begin position="122"/>
        <end position="141"/>
    </location>
</feature>
<keyword evidence="2" id="KW-0812">Transmembrane</keyword>
<keyword evidence="2" id="KW-0472">Membrane</keyword>
<evidence type="ECO:0000256" key="1">
    <source>
        <dbReference type="SAM" id="MobiDB-lite"/>
    </source>
</evidence>
<dbReference type="PANTHER" id="PTHR34980:SF2">
    <property type="entry name" value="INNER MEMBRANE PROTEIN YHAH-RELATED"/>
    <property type="match status" value="1"/>
</dbReference>
<feature type="compositionally biased region" description="Basic and acidic residues" evidence="1">
    <location>
        <begin position="173"/>
        <end position="185"/>
    </location>
</feature>
<keyword evidence="4" id="KW-1185">Reference proteome</keyword>
<feature type="compositionally biased region" description="Basic and acidic residues" evidence="1">
    <location>
        <begin position="149"/>
        <end position="159"/>
    </location>
</feature>
<dbReference type="InterPro" id="IPR008523">
    <property type="entry name" value="DUF805"/>
</dbReference>
<evidence type="ECO:0008006" key="5">
    <source>
        <dbReference type="Google" id="ProtNLM"/>
    </source>
</evidence>
<feature type="transmembrane region" description="Helical" evidence="2">
    <location>
        <begin position="64"/>
        <end position="92"/>
    </location>
</feature>
<dbReference type="PANTHER" id="PTHR34980">
    <property type="entry name" value="INNER MEMBRANE PROTEIN-RELATED-RELATED"/>
    <property type="match status" value="1"/>
</dbReference>
<feature type="region of interest" description="Disordered" evidence="1">
    <location>
        <begin position="149"/>
        <end position="185"/>
    </location>
</feature>
<sequence length="185" mass="21048">MGRCCHSIIYQTPYPMFVRHCGELFKTVSDGFVMNEYIDFWKNGFNFSGRCRRRDYWVFTLVNIIVMCVMAVVPPVLFIYGCLTVIPLLALIVRRLHDVGYSGGWVGLLVVSGGMLATDAVIIGLLFTAISAFVLFVFTFLDSEKGTNRYGADPKARDRARVKRRQARAQRSKTSERNPIDLARY</sequence>
<reference evidence="3 4" key="1">
    <citation type="submission" date="2017-10" db="EMBL/GenBank/DDBJ databases">
        <authorList>
            <person name="Banno H."/>
            <person name="Chua N.-H."/>
        </authorList>
    </citation>
    <scope>NUCLEOTIDE SEQUENCE [LARGE SCALE GENOMIC DNA]</scope>
    <source>
        <strain evidence="3">Vibrio tapetis CECT4600</strain>
    </source>
</reference>
<protein>
    <recommendedName>
        <fullName evidence="5">DUF805 domain-containing protein</fullName>
    </recommendedName>
</protein>
<gene>
    <name evidence="3" type="ORF">VTAP4600_A2372</name>
</gene>
<dbReference type="Pfam" id="PF05656">
    <property type="entry name" value="DUF805"/>
    <property type="match status" value="1"/>
</dbReference>
<evidence type="ECO:0000256" key="2">
    <source>
        <dbReference type="SAM" id="Phobius"/>
    </source>
</evidence>
<dbReference type="KEGG" id="vta:A2372"/>
<evidence type="ECO:0000313" key="3">
    <source>
        <dbReference type="EMBL" id="SON50351.1"/>
    </source>
</evidence>
<proteinExistence type="predicted"/>
<dbReference type="AlphaFoldDB" id="A0A2N8ZEL0"/>
<dbReference type="GO" id="GO:0005886">
    <property type="term" value="C:plasma membrane"/>
    <property type="evidence" value="ECO:0007669"/>
    <property type="project" value="TreeGrafter"/>
</dbReference>
<organism evidence="3 4">
    <name type="scientific">Vibrio tapetis subsp. tapetis</name>
    <dbReference type="NCBI Taxonomy" id="1671868"/>
    <lineage>
        <taxon>Bacteria</taxon>
        <taxon>Pseudomonadati</taxon>
        <taxon>Pseudomonadota</taxon>
        <taxon>Gammaproteobacteria</taxon>
        <taxon>Vibrionales</taxon>
        <taxon>Vibrionaceae</taxon>
        <taxon>Vibrio</taxon>
    </lineage>
</organism>
<accession>A0A2N8ZEL0</accession>
<feature type="compositionally biased region" description="Basic residues" evidence="1">
    <location>
        <begin position="160"/>
        <end position="171"/>
    </location>
</feature>
<dbReference type="EMBL" id="LT960611">
    <property type="protein sequence ID" value="SON50351.1"/>
    <property type="molecule type" value="Genomic_DNA"/>
</dbReference>
<evidence type="ECO:0000313" key="4">
    <source>
        <dbReference type="Proteomes" id="UP000235828"/>
    </source>
</evidence>